<sequence>MRVFVIIFFCFWHSLGARGQQSYAVSDISSELKVRAGAVVRNEELTIEVKSFNQVDYRYKRAVTILNSSADAEAKIAVWYNKTRNIKSIKATIYNEFGLPVGKISAKDFRDESAASNYSLFEDARVKRFNPAMITYPFTLEYEYEIRSRQSLLFPEWSAIQGEGVSLELSRFTFLCGADFGIRFKELNYPGKVVVNTDAKGQKSYVWEVKNVKALKAEPYSQDPSLVMPSVKVAPVKFTFQDVSGSFTDWKEYGLWMNEALLKGKDNLPEETLATVSALVTELKDPREKARKIYEFIQQKTRYVSVQIGIGGYEPIPAAEVDRLGYGDCKALVNYAKALLAGAGIRSYYTLVEAGDYKTDAIPDFASMNQFNHAILCIPFEKDTAWVDCTSKTLPFDYLGDFTDDRLVLVCSEDGGKLLRTPKMRTEENLQVRKGSFVLSAEGELKGKMTTTFAGWQYDNREALIGEPLKEQVKMLREIYPLNNLEIRSFDLQQNKGNSPNATESLEFHARDYALINGGRYTLSLNVINRGRGLREVVNRQKPVYISRGYIDSDELVYSLPAGYRLESRPSDQRLKTDFGEFSAEISLTDNTLVYKRRLRLNEGVYPAETYAKLVDFYQRVYESDRTNLILIRNK</sequence>
<accession>A0A2T0U0Z1</accession>
<proteinExistence type="predicted"/>
<dbReference type="RefSeq" id="WP_106293971.1">
    <property type="nucleotide sequence ID" value="NZ_PVTH01000007.1"/>
</dbReference>
<organism evidence="2 3">
    <name type="scientific">Arcticibacter pallidicorallinus</name>
    <dbReference type="NCBI Taxonomy" id="1259464"/>
    <lineage>
        <taxon>Bacteria</taxon>
        <taxon>Pseudomonadati</taxon>
        <taxon>Bacteroidota</taxon>
        <taxon>Sphingobacteriia</taxon>
        <taxon>Sphingobacteriales</taxon>
        <taxon>Sphingobacteriaceae</taxon>
        <taxon>Arcticibacter</taxon>
    </lineage>
</organism>
<evidence type="ECO:0000313" key="3">
    <source>
        <dbReference type="Proteomes" id="UP000238034"/>
    </source>
</evidence>
<keyword evidence="3" id="KW-1185">Reference proteome</keyword>
<dbReference type="OrthoDB" id="8595007at2"/>
<dbReference type="InterPro" id="IPR024618">
    <property type="entry name" value="DUF3857"/>
</dbReference>
<keyword evidence="2" id="KW-0645">Protease</keyword>
<reference evidence="2 3" key="1">
    <citation type="submission" date="2018-03" db="EMBL/GenBank/DDBJ databases">
        <title>Genomic Encyclopedia of Type Strains, Phase III (KMG-III): the genomes of soil and plant-associated and newly described type strains.</title>
        <authorList>
            <person name="Whitman W."/>
        </authorList>
    </citation>
    <scope>NUCLEOTIDE SEQUENCE [LARGE SCALE GENOMIC DNA]</scope>
    <source>
        <strain evidence="2 3">CGMCC 1.9313</strain>
    </source>
</reference>
<gene>
    <name evidence="2" type="ORF">B0I27_107175</name>
</gene>
<name>A0A2T0U0Z1_9SPHI</name>
<feature type="domain" description="DUF3857" evidence="1">
    <location>
        <begin position="54"/>
        <end position="215"/>
    </location>
</feature>
<evidence type="ECO:0000313" key="2">
    <source>
        <dbReference type="EMBL" id="PRY51587.1"/>
    </source>
</evidence>
<dbReference type="SUPFAM" id="SSF54001">
    <property type="entry name" value="Cysteine proteinases"/>
    <property type="match status" value="1"/>
</dbReference>
<dbReference type="Gene3D" id="2.60.120.1130">
    <property type="match status" value="1"/>
</dbReference>
<keyword evidence="2" id="KW-0378">Hydrolase</keyword>
<comment type="caution">
    <text evidence="2">The sequence shown here is derived from an EMBL/GenBank/DDBJ whole genome shotgun (WGS) entry which is preliminary data.</text>
</comment>
<protein>
    <submittedName>
        <fullName evidence="2">Transglutaminase-like putative cysteine protease</fullName>
    </submittedName>
</protein>
<evidence type="ECO:0000259" key="1">
    <source>
        <dbReference type="Pfam" id="PF12969"/>
    </source>
</evidence>
<dbReference type="GO" id="GO:0006508">
    <property type="term" value="P:proteolysis"/>
    <property type="evidence" value="ECO:0007669"/>
    <property type="project" value="UniProtKB-KW"/>
</dbReference>
<dbReference type="InterPro" id="IPR038765">
    <property type="entry name" value="Papain-like_cys_pep_sf"/>
</dbReference>
<dbReference type="GO" id="GO:0008233">
    <property type="term" value="F:peptidase activity"/>
    <property type="evidence" value="ECO:0007669"/>
    <property type="project" value="UniProtKB-KW"/>
</dbReference>
<dbReference type="Gene3D" id="3.10.620.30">
    <property type="match status" value="1"/>
</dbReference>
<dbReference type="Proteomes" id="UP000238034">
    <property type="component" value="Unassembled WGS sequence"/>
</dbReference>
<dbReference type="AlphaFoldDB" id="A0A2T0U0Z1"/>
<dbReference type="EMBL" id="PVTH01000007">
    <property type="protein sequence ID" value="PRY51587.1"/>
    <property type="molecule type" value="Genomic_DNA"/>
</dbReference>
<dbReference type="Pfam" id="PF12969">
    <property type="entry name" value="DUF3857"/>
    <property type="match status" value="1"/>
</dbReference>
<dbReference type="Gene3D" id="2.60.40.3140">
    <property type="match status" value="1"/>
</dbReference>